<keyword evidence="2" id="KW-0812">Transmembrane</keyword>
<evidence type="ECO:0000313" key="4">
    <source>
        <dbReference type="Proteomes" id="UP000297245"/>
    </source>
</evidence>
<feature type="region of interest" description="Disordered" evidence="1">
    <location>
        <begin position="137"/>
        <end position="179"/>
    </location>
</feature>
<keyword evidence="4" id="KW-1185">Reference proteome</keyword>
<gene>
    <name evidence="3" type="ORF">K435DRAFT_960511</name>
</gene>
<accession>A0A4S8MTK0</accession>
<keyword evidence="2" id="KW-1133">Transmembrane helix</keyword>
<dbReference type="EMBL" id="ML179042">
    <property type="protein sequence ID" value="THV06540.1"/>
    <property type="molecule type" value="Genomic_DNA"/>
</dbReference>
<name>A0A4S8MTK0_DENBC</name>
<proteinExistence type="predicted"/>
<keyword evidence="2" id="KW-0472">Membrane</keyword>
<protein>
    <submittedName>
        <fullName evidence="3">Uncharacterized protein</fullName>
    </submittedName>
</protein>
<evidence type="ECO:0000313" key="3">
    <source>
        <dbReference type="EMBL" id="THV06540.1"/>
    </source>
</evidence>
<dbReference type="AlphaFoldDB" id="A0A4S8MTK0"/>
<evidence type="ECO:0000256" key="2">
    <source>
        <dbReference type="SAM" id="Phobius"/>
    </source>
</evidence>
<feature type="transmembrane region" description="Helical" evidence="2">
    <location>
        <begin position="286"/>
        <end position="313"/>
    </location>
</feature>
<reference evidence="3 4" key="1">
    <citation type="journal article" date="2019" name="Nat. Ecol. Evol.">
        <title>Megaphylogeny resolves global patterns of mushroom evolution.</title>
        <authorList>
            <person name="Varga T."/>
            <person name="Krizsan K."/>
            <person name="Foldi C."/>
            <person name="Dima B."/>
            <person name="Sanchez-Garcia M."/>
            <person name="Sanchez-Ramirez S."/>
            <person name="Szollosi G.J."/>
            <person name="Szarkandi J.G."/>
            <person name="Papp V."/>
            <person name="Albert L."/>
            <person name="Andreopoulos W."/>
            <person name="Angelini C."/>
            <person name="Antonin V."/>
            <person name="Barry K.W."/>
            <person name="Bougher N.L."/>
            <person name="Buchanan P."/>
            <person name="Buyck B."/>
            <person name="Bense V."/>
            <person name="Catcheside P."/>
            <person name="Chovatia M."/>
            <person name="Cooper J."/>
            <person name="Damon W."/>
            <person name="Desjardin D."/>
            <person name="Finy P."/>
            <person name="Geml J."/>
            <person name="Haridas S."/>
            <person name="Hughes K."/>
            <person name="Justo A."/>
            <person name="Karasinski D."/>
            <person name="Kautmanova I."/>
            <person name="Kiss B."/>
            <person name="Kocsube S."/>
            <person name="Kotiranta H."/>
            <person name="LaButti K.M."/>
            <person name="Lechner B.E."/>
            <person name="Liimatainen K."/>
            <person name="Lipzen A."/>
            <person name="Lukacs Z."/>
            <person name="Mihaltcheva S."/>
            <person name="Morgado L.N."/>
            <person name="Niskanen T."/>
            <person name="Noordeloos M.E."/>
            <person name="Ohm R.A."/>
            <person name="Ortiz-Santana B."/>
            <person name="Ovrebo C."/>
            <person name="Racz N."/>
            <person name="Riley R."/>
            <person name="Savchenko A."/>
            <person name="Shiryaev A."/>
            <person name="Soop K."/>
            <person name="Spirin V."/>
            <person name="Szebenyi C."/>
            <person name="Tomsovsky M."/>
            <person name="Tulloss R.E."/>
            <person name="Uehling J."/>
            <person name="Grigoriev I.V."/>
            <person name="Vagvolgyi C."/>
            <person name="Papp T."/>
            <person name="Martin F.M."/>
            <person name="Miettinen O."/>
            <person name="Hibbett D.S."/>
            <person name="Nagy L.G."/>
        </authorList>
    </citation>
    <scope>NUCLEOTIDE SEQUENCE [LARGE SCALE GENOMIC DNA]</scope>
    <source>
        <strain evidence="3 4">CBS 962.96</strain>
    </source>
</reference>
<dbReference type="Proteomes" id="UP000297245">
    <property type="component" value="Unassembled WGS sequence"/>
</dbReference>
<sequence length="343" mass="37673">MCIVKTVVSDLQNPEALHGNLNHLPSYSEHRRFFFTVIVYADDLVVPPSPYGLHYNNKPTALPLAVLFIKCLPEAPFSFPSSNTSSELPPALPISELQEHEFSNPIMNTPSESPETTQFRNAIQEVNTSATKYLNSIQPAQPTPLNDLAPESKSEPSFNEKGGHDHEPPPSPGLTPKDQLPLAKELSEKLQAAASSAPNSKVKRYYLHKAKFFLGVAKRRLLKIVDILTELVKGCALLLVIPVAYLLGSAWGLLSVVTCTALRTTWRFLTTVGAFVFETGCDLLNAIGSIACGLAVTVGVVVFWVVGGVYAIVQIGRGRMRAKEIWDYVALLSHNIKDMFEEF</sequence>
<organism evidence="3 4">
    <name type="scientific">Dendrothele bispora (strain CBS 962.96)</name>
    <dbReference type="NCBI Taxonomy" id="1314807"/>
    <lineage>
        <taxon>Eukaryota</taxon>
        <taxon>Fungi</taxon>
        <taxon>Dikarya</taxon>
        <taxon>Basidiomycota</taxon>
        <taxon>Agaricomycotina</taxon>
        <taxon>Agaricomycetes</taxon>
        <taxon>Agaricomycetidae</taxon>
        <taxon>Agaricales</taxon>
        <taxon>Agaricales incertae sedis</taxon>
        <taxon>Dendrothele</taxon>
    </lineage>
</organism>
<evidence type="ECO:0000256" key="1">
    <source>
        <dbReference type="SAM" id="MobiDB-lite"/>
    </source>
</evidence>
<feature type="transmembrane region" description="Helical" evidence="2">
    <location>
        <begin position="227"/>
        <end position="247"/>
    </location>
</feature>